<reference evidence="1" key="1">
    <citation type="submission" date="2022-04" db="EMBL/GenBank/DDBJ databases">
        <title>Jade perch genome.</title>
        <authorList>
            <person name="Chao B."/>
        </authorList>
    </citation>
    <scope>NUCLEOTIDE SEQUENCE</scope>
    <source>
        <strain evidence="1">CB-2022</strain>
    </source>
</reference>
<proteinExistence type="predicted"/>
<dbReference type="EMBL" id="CM041542">
    <property type="protein sequence ID" value="KAI3365453.1"/>
    <property type="molecule type" value="Genomic_DNA"/>
</dbReference>
<feature type="non-terminal residue" evidence="1">
    <location>
        <position position="1"/>
    </location>
</feature>
<gene>
    <name evidence="1" type="ORF">L3Q82_010531</name>
</gene>
<keyword evidence="2" id="KW-1185">Reference proteome</keyword>
<sequence>YTMDFLTTNHKIMSNAVDVVEDKDGWSDELPHGGEMGASHSETLQALRQPLPGLLLPGLRHYSAQRVPQPQFKTHYQGNSTGNALCCVLPEREREIHAFFDDLDQDLEAELYGQMEVLLPEMQAVHEQLQAQWEIFRAEQARLEEDQNTLRQQRASLHLAQQNLEEERQQLRLDMAQVENLIELQFTVDAMTETMLQIKRQAKAAVQNELKEVQKVVVQLKEELQGQNYIIETLRERIKELEKQEKKQDNSATNIAPLEAEEEQEKGAASIAPAKIEEQEEGATNITPVVIDEEEQEKGAASIAPVEAQEEQEEGATGITPVVIEEEEKATDSIAPMEAEQNKHEKPQQQVIYSMEEATSGEVQKTSKKPTAWRKIMKALTGGSKKSNEKKEKKKRRAIKKLSMDEDPHVVEVGVEEETPHHNELCSSQPHKNSQRPSVMTVAMRAHARWEVMDRDDIFYAGVALMVLGTVLVVSSFLALGFTGTFLGDYFGILMDEKVTVFPFNIIENPMYWGSTANYLGLAFV</sequence>
<evidence type="ECO:0000313" key="2">
    <source>
        <dbReference type="Proteomes" id="UP000831701"/>
    </source>
</evidence>
<dbReference type="Proteomes" id="UP000831701">
    <property type="component" value="Chromosome 12"/>
</dbReference>
<accession>A0ACB8WFG5</accession>
<protein>
    <submittedName>
        <fullName evidence="1">Uncharacterized protein</fullName>
    </submittedName>
</protein>
<name>A0ACB8WFG5_9TELE</name>
<comment type="caution">
    <text evidence="1">The sequence shown here is derived from an EMBL/GenBank/DDBJ whole genome shotgun (WGS) entry which is preliminary data.</text>
</comment>
<evidence type="ECO:0000313" key="1">
    <source>
        <dbReference type="EMBL" id="KAI3365453.1"/>
    </source>
</evidence>
<organism evidence="1 2">
    <name type="scientific">Scortum barcoo</name>
    <name type="common">barcoo grunter</name>
    <dbReference type="NCBI Taxonomy" id="214431"/>
    <lineage>
        <taxon>Eukaryota</taxon>
        <taxon>Metazoa</taxon>
        <taxon>Chordata</taxon>
        <taxon>Craniata</taxon>
        <taxon>Vertebrata</taxon>
        <taxon>Euteleostomi</taxon>
        <taxon>Actinopterygii</taxon>
        <taxon>Neopterygii</taxon>
        <taxon>Teleostei</taxon>
        <taxon>Neoteleostei</taxon>
        <taxon>Acanthomorphata</taxon>
        <taxon>Eupercaria</taxon>
        <taxon>Centrarchiformes</taxon>
        <taxon>Terapontoidei</taxon>
        <taxon>Terapontidae</taxon>
        <taxon>Scortum</taxon>
    </lineage>
</organism>